<dbReference type="UniPathway" id="UPA00124"/>
<keyword evidence="6" id="KW-0521">NADP</keyword>
<evidence type="ECO:0000256" key="1">
    <source>
        <dbReference type="ARBA" id="ARBA00004781"/>
    </source>
</evidence>
<protein>
    <recommendedName>
        <fullName evidence="4 6">dTDP-4-dehydrorhamnose reductase</fullName>
        <ecNumber evidence="3 6">1.1.1.133</ecNumber>
    </recommendedName>
</protein>
<accession>A0A518BUR6</accession>
<keyword evidence="6 8" id="KW-0560">Oxidoreductase</keyword>
<evidence type="ECO:0000256" key="5">
    <source>
        <dbReference type="ARBA" id="ARBA00048200"/>
    </source>
</evidence>
<dbReference type="EC" id="1.1.1.133" evidence="3 6"/>
<dbReference type="GO" id="GO:0019305">
    <property type="term" value="P:dTDP-rhamnose biosynthetic process"/>
    <property type="evidence" value="ECO:0007669"/>
    <property type="project" value="UniProtKB-UniPathway"/>
</dbReference>
<dbReference type="Gene3D" id="3.40.50.720">
    <property type="entry name" value="NAD(P)-binding Rossmann-like Domain"/>
    <property type="match status" value="1"/>
</dbReference>
<dbReference type="CDD" id="cd05254">
    <property type="entry name" value="dTDP_HR_like_SDR_e"/>
    <property type="match status" value="1"/>
</dbReference>
<comment type="catalytic activity">
    <reaction evidence="5">
        <text>dTDP-beta-L-rhamnose + NADP(+) = dTDP-4-dehydro-beta-L-rhamnose + NADPH + H(+)</text>
        <dbReference type="Rhea" id="RHEA:21796"/>
        <dbReference type="ChEBI" id="CHEBI:15378"/>
        <dbReference type="ChEBI" id="CHEBI:57510"/>
        <dbReference type="ChEBI" id="CHEBI:57783"/>
        <dbReference type="ChEBI" id="CHEBI:58349"/>
        <dbReference type="ChEBI" id="CHEBI:62830"/>
        <dbReference type="EC" id="1.1.1.133"/>
    </reaction>
</comment>
<comment type="function">
    <text evidence="6">Catalyzes the reduction of dTDP-6-deoxy-L-lyxo-4-hexulose to yield dTDP-L-rhamnose.</text>
</comment>
<sequence>MRVLLIAPNGMLGRAWKGLLESEGVEHTAVGRPELDITRPETIASMVTPGCTHVVNCAAWTDVDGAESHEEEARRSNAGGPAALADAVRAIGARLVHYSTDYVFRGDGDAPYPVDTPRDPVSAYGRTKAEGEVLLEESGVDHLTIRTSWVYAPWGKNFVLTMRRLLTERDQVKVVDDQRGRPTSAEHLARASLGLMRADARGFFHVSDGGEATWFELARHIGDREGTTCAIEPCTTDAFPRPAKRPAYSVLDLSRTEALIGPMPDWRNNVNAVLEQL</sequence>
<dbReference type="EMBL" id="CP036280">
    <property type="protein sequence ID" value="QDU70701.1"/>
    <property type="molecule type" value="Genomic_DNA"/>
</dbReference>
<dbReference type="GO" id="GO:0008831">
    <property type="term" value="F:dTDP-4-dehydrorhamnose reductase activity"/>
    <property type="evidence" value="ECO:0007669"/>
    <property type="project" value="UniProtKB-EC"/>
</dbReference>
<dbReference type="Proteomes" id="UP000320386">
    <property type="component" value="Chromosome"/>
</dbReference>
<evidence type="ECO:0000256" key="2">
    <source>
        <dbReference type="ARBA" id="ARBA00010944"/>
    </source>
</evidence>
<dbReference type="PANTHER" id="PTHR10491">
    <property type="entry name" value="DTDP-4-DEHYDRORHAMNOSE REDUCTASE"/>
    <property type="match status" value="1"/>
</dbReference>
<reference evidence="8 9" key="1">
    <citation type="submission" date="2019-02" db="EMBL/GenBank/DDBJ databases">
        <title>Deep-cultivation of Planctomycetes and their phenomic and genomic characterization uncovers novel biology.</title>
        <authorList>
            <person name="Wiegand S."/>
            <person name="Jogler M."/>
            <person name="Boedeker C."/>
            <person name="Pinto D."/>
            <person name="Vollmers J."/>
            <person name="Rivas-Marin E."/>
            <person name="Kohn T."/>
            <person name="Peeters S.H."/>
            <person name="Heuer A."/>
            <person name="Rast P."/>
            <person name="Oberbeckmann S."/>
            <person name="Bunk B."/>
            <person name="Jeske O."/>
            <person name="Meyerdierks A."/>
            <person name="Storesund J.E."/>
            <person name="Kallscheuer N."/>
            <person name="Luecker S."/>
            <person name="Lage O.M."/>
            <person name="Pohl T."/>
            <person name="Merkel B.J."/>
            <person name="Hornburger P."/>
            <person name="Mueller R.-W."/>
            <person name="Bruemmer F."/>
            <person name="Labrenz M."/>
            <person name="Spormann A.M."/>
            <person name="Op den Camp H."/>
            <person name="Overmann J."/>
            <person name="Amann R."/>
            <person name="Jetten M.S.M."/>
            <person name="Mascher T."/>
            <person name="Medema M.H."/>
            <person name="Devos D.P."/>
            <person name="Kaster A.-K."/>
            <person name="Ovreas L."/>
            <person name="Rohde M."/>
            <person name="Galperin M.Y."/>
            <person name="Jogler C."/>
        </authorList>
    </citation>
    <scope>NUCLEOTIDE SEQUENCE [LARGE SCALE GENOMIC DNA]</scope>
    <source>
        <strain evidence="8 9">Pan265</strain>
    </source>
</reference>
<dbReference type="RefSeq" id="WP_145444854.1">
    <property type="nucleotide sequence ID" value="NZ_CP036280.1"/>
</dbReference>
<evidence type="ECO:0000256" key="3">
    <source>
        <dbReference type="ARBA" id="ARBA00012929"/>
    </source>
</evidence>
<evidence type="ECO:0000256" key="6">
    <source>
        <dbReference type="RuleBase" id="RU364082"/>
    </source>
</evidence>
<evidence type="ECO:0000313" key="8">
    <source>
        <dbReference type="EMBL" id="QDU70701.1"/>
    </source>
</evidence>
<dbReference type="InterPro" id="IPR036291">
    <property type="entry name" value="NAD(P)-bd_dom_sf"/>
</dbReference>
<organism evidence="8 9">
    <name type="scientific">Mucisphaera calidilacus</name>
    <dbReference type="NCBI Taxonomy" id="2527982"/>
    <lineage>
        <taxon>Bacteria</taxon>
        <taxon>Pseudomonadati</taxon>
        <taxon>Planctomycetota</taxon>
        <taxon>Phycisphaerae</taxon>
        <taxon>Phycisphaerales</taxon>
        <taxon>Phycisphaeraceae</taxon>
        <taxon>Mucisphaera</taxon>
    </lineage>
</organism>
<evidence type="ECO:0000313" key="9">
    <source>
        <dbReference type="Proteomes" id="UP000320386"/>
    </source>
</evidence>
<evidence type="ECO:0000259" key="7">
    <source>
        <dbReference type="Pfam" id="PF04321"/>
    </source>
</evidence>
<dbReference type="PANTHER" id="PTHR10491:SF4">
    <property type="entry name" value="METHIONINE ADENOSYLTRANSFERASE 2 SUBUNIT BETA"/>
    <property type="match status" value="1"/>
</dbReference>
<evidence type="ECO:0000256" key="4">
    <source>
        <dbReference type="ARBA" id="ARBA00017099"/>
    </source>
</evidence>
<feature type="domain" description="RmlD-like substrate binding" evidence="7">
    <location>
        <begin position="1"/>
        <end position="276"/>
    </location>
</feature>
<dbReference type="NCBIfam" id="TIGR01214">
    <property type="entry name" value="rmlD"/>
    <property type="match status" value="1"/>
</dbReference>
<dbReference type="OrthoDB" id="9803892at2"/>
<proteinExistence type="inferred from homology"/>
<name>A0A518BUR6_9BACT</name>
<dbReference type="AlphaFoldDB" id="A0A518BUR6"/>
<comment type="pathway">
    <text evidence="1 6">Carbohydrate biosynthesis; dTDP-L-rhamnose biosynthesis.</text>
</comment>
<gene>
    <name evidence="8" type="primary">rmlD</name>
    <name evidence="8" type="ORF">Pan265_05320</name>
</gene>
<comment type="similarity">
    <text evidence="2 6">Belongs to the dTDP-4-dehydrorhamnose reductase family.</text>
</comment>
<keyword evidence="9" id="KW-1185">Reference proteome</keyword>
<dbReference type="SUPFAM" id="SSF51735">
    <property type="entry name" value="NAD(P)-binding Rossmann-fold domains"/>
    <property type="match status" value="1"/>
</dbReference>
<dbReference type="InterPro" id="IPR029903">
    <property type="entry name" value="RmlD-like-bd"/>
</dbReference>
<dbReference type="KEGG" id="mcad:Pan265_05320"/>
<dbReference type="InterPro" id="IPR005913">
    <property type="entry name" value="dTDP_dehydrorham_reduct"/>
</dbReference>
<dbReference type="Pfam" id="PF04321">
    <property type="entry name" value="RmlD_sub_bind"/>
    <property type="match status" value="1"/>
</dbReference>
<dbReference type="Gene3D" id="3.90.25.10">
    <property type="entry name" value="UDP-galactose 4-epimerase, domain 1"/>
    <property type="match status" value="1"/>
</dbReference>